<accession>A0AAU7XBS9</accession>
<dbReference type="KEGG" id="mflg:ABS361_01705"/>
<evidence type="ECO:0000313" key="2">
    <source>
        <dbReference type="EMBL" id="XBY45042.1"/>
    </source>
</evidence>
<feature type="chain" id="PRO_5043336072" description="DUF1571 domain-containing protein" evidence="1">
    <location>
        <begin position="19"/>
        <end position="260"/>
    </location>
</feature>
<dbReference type="AlphaFoldDB" id="A0AAU7XBS9"/>
<feature type="signal peptide" evidence="1">
    <location>
        <begin position="1"/>
        <end position="18"/>
    </location>
</feature>
<sequence length="260" mass="28168">MRLMVPLVAAAVAGSLSAASLVVPALAQTVRAQTVLAQAVLAQTTTAPATPAAASPASAQADVGELLFEAKHFKNTAPDAKIRYTFRREAADPAKLMPSFSDEIDFRLEPGSTPDNRNVIVTLFKGENHRPAGPFDDVSFNPIAILTLEFDVGNLSKLLHANPRYLKNAMRKAMRENPTITPIKIKLAGKDVDATQILIKPFADDRDNRDRLGPFLNTTYTFVISDAVPGSIYSIKIDTPDTSKPDAKPVLLEELKYAEN</sequence>
<proteinExistence type="predicted"/>
<evidence type="ECO:0008006" key="3">
    <source>
        <dbReference type="Google" id="ProtNLM"/>
    </source>
</evidence>
<keyword evidence="1" id="KW-0732">Signal</keyword>
<gene>
    <name evidence="2" type="ORF">ABS361_01705</name>
</gene>
<dbReference type="EMBL" id="CP158568">
    <property type="protein sequence ID" value="XBY45042.1"/>
    <property type="molecule type" value="Genomic_DNA"/>
</dbReference>
<name>A0AAU7XBS9_9HYPH</name>
<organism evidence="2">
    <name type="scientific">Methyloraptor flagellatus</name>
    <dbReference type="NCBI Taxonomy" id="3162530"/>
    <lineage>
        <taxon>Bacteria</taxon>
        <taxon>Pseudomonadati</taxon>
        <taxon>Pseudomonadota</taxon>
        <taxon>Alphaproteobacteria</taxon>
        <taxon>Hyphomicrobiales</taxon>
        <taxon>Ancalomicrobiaceae</taxon>
        <taxon>Methyloraptor</taxon>
    </lineage>
</organism>
<dbReference type="RefSeq" id="WP_407050135.1">
    <property type="nucleotide sequence ID" value="NZ_CP158568.1"/>
</dbReference>
<reference evidence="2" key="1">
    <citation type="submission" date="2024-06" db="EMBL/GenBank/DDBJ databases">
        <title>Methylostella associata gen. nov., sp. nov., a novel Ancalomicrobiaceae-affiliated facultatively methylotrophic bacteria that feed on methanotrophs of the genus Methylococcus.</title>
        <authorList>
            <person name="Saltykova V."/>
            <person name="Danilova O.V."/>
            <person name="Oshkin I.Y."/>
            <person name="Belova S.E."/>
            <person name="Pimenov N.V."/>
            <person name="Dedysh S.N."/>
        </authorList>
    </citation>
    <scope>NUCLEOTIDE SEQUENCE</scope>
    <source>
        <strain evidence="2">S20</strain>
    </source>
</reference>
<evidence type="ECO:0000256" key="1">
    <source>
        <dbReference type="SAM" id="SignalP"/>
    </source>
</evidence>
<protein>
    <recommendedName>
        <fullName evidence="3">DUF1571 domain-containing protein</fullName>
    </recommendedName>
</protein>